<keyword evidence="4" id="KW-1185">Reference proteome</keyword>
<dbReference type="EMBL" id="CAKXZT010000121">
    <property type="protein sequence ID" value="CAH2400842.1"/>
    <property type="molecule type" value="Genomic_DNA"/>
</dbReference>
<dbReference type="PRINTS" id="PR00080">
    <property type="entry name" value="SDRFAMILY"/>
</dbReference>
<accession>A0ABN8JTV1</accession>
<dbReference type="Pfam" id="PF13561">
    <property type="entry name" value="adh_short_C2"/>
    <property type="match status" value="1"/>
</dbReference>
<evidence type="ECO:0000313" key="4">
    <source>
        <dbReference type="Proteomes" id="UP001153050"/>
    </source>
</evidence>
<evidence type="ECO:0000256" key="2">
    <source>
        <dbReference type="ARBA" id="ARBA00023002"/>
    </source>
</evidence>
<dbReference type="RefSeq" id="WP_254018477.1">
    <property type="nucleotide sequence ID" value="NZ_CAKXZT010000121.1"/>
</dbReference>
<dbReference type="NCBIfam" id="NF009466">
    <property type="entry name" value="PRK12826.1-2"/>
    <property type="match status" value="1"/>
</dbReference>
<dbReference type="InterPro" id="IPR036291">
    <property type="entry name" value="NAD(P)-bd_dom_sf"/>
</dbReference>
<dbReference type="Proteomes" id="UP001153050">
    <property type="component" value="Unassembled WGS sequence"/>
</dbReference>
<dbReference type="PANTHER" id="PTHR24321:SF8">
    <property type="entry name" value="ESTRADIOL 17-BETA-DEHYDROGENASE 8-RELATED"/>
    <property type="match status" value="1"/>
</dbReference>
<dbReference type="InterPro" id="IPR020904">
    <property type="entry name" value="Sc_DH/Rdtase_CS"/>
</dbReference>
<name>A0ABN8JTV1_9HYPH</name>
<dbReference type="PRINTS" id="PR00081">
    <property type="entry name" value="GDHRDH"/>
</dbReference>
<reference evidence="3 4" key="1">
    <citation type="submission" date="2022-03" db="EMBL/GenBank/DDBJ databases">
        <authorList>
            <person name="Brunel B."/>
        </authorList>
    </citation>
    <scope>NUCLEOTIDE SEQUENCE [LARGE SCALE GENOMIC DNA]</scope>
    <source>
        <strain evidence="3">STM5069sample</strain>
    </source>
</reference>
<dbReference type="SUPFAM" id="SSF51735">
    <property type="entry name" value="NAD(P)-binding Rossmann-fold domains"/>
    <property type="match status" value="1"/>
</dbReference>
<protein>
    <submittedName>
        <fullName evidence="3">3-ketoacyl-ACP reductase</fullName>
    </submittedName>
</protein>
<gene>
    <name evidence="3" type="ORF">MES5069_270080</name>
</gene>
<dbReference type="PROSITE" id="PS00061">
    <property type="entry name" value="ADH_SHORT"/>
    <property type="match status" value="1"/>
</dbReference>
<evidence type="ECO:0000313" key="3">
    <source>
        <dbReference type="EMBL" id="CAH2400842.1"/>
    </source>
</evidence>
<comment type="similarity">
    <text evidence="1">Belongs to the short-chain dehydrogenases/reductases (SDR) family.</text>
</comment>
<proteinExistence type="inferred from homology"/>
<organism evidence="3 4">
    <name type="scientific">Mesorhizobium escarrei</name>
    <dbReference type="NCBI Taxonomy" id="666018"/>
    <lineage>
        <taxon>Bacteria</taxon>
        <taxon>Pseudomonadati</taxon>
        <taxon>Pseudomonadota</taxon>
        <taxon>Alphaproteobacteria</taxon>
        <taxon>Hyphomicrobiales</taxon>
        <taxon>Phyllobacteriaceae</taxon>
        <taxon>Mesorhizobium</taxon>
    </lineage>
</organism>
<dbReference type="PANTHER" id="PTHR24321">
    <property type="entry name" value="DEHYDROGENASES, SHORT CHAIN"/>
    <property type="match status" value="1"/>
</dbReference>
<keyword evidence="2" id="KW-0560">Oxidoreductase</keyword>
<dbReference type="Gene3D" id="3.40.50.720">
    <property type="entry name" value="NAD(P)-binding Rossmann-like Domain"/>
    <property type="match status" value="1"/>
</dbReference>
<dbReference type="CDD" id="cd05233">
    <property type="entry name" value="SDR_c"/>
    <property type="match status" value="1"/>
</dbReference>
<evidence type="ECO:0000256" key="1">
    <source>
        <dbReference type="ARBA" id="ARBA00006484"/>
    </source>
</evidence>
<sequence>MIEAASAAAKPPQRVMITAGGSGIGWAIAKSFADNGAKVHICDVDERALGDVTKTYPQIAVRRLDLTDEEAIDRWFDDALGDLNGLDVLVNNAGTKGPTGYIEEIRLDDWRACLSVCLDSQFLCARRATPAMKTQHSGSIINISSTAGLYGYGLRTPYAAAKWAVIGLTKSLAVELGPYGVRANAVCPGSVDGARMQHVMKAEAESRGVSLDLVRKEYVQSQSIKRFVKPEEIADMCLFLASPAAKMVTGHAIAVDGHTETFHIGN</sequence>
<dbReference type="InterPro" id="IPR002347">
    <property type="entry name" value="SDR_fam"/>
</dbReference>
<comment type="caution">
    <text evidence="3">The sequence shown here is derived from an EMBL/GenBank/DDBJ whole genome shotgun (WGS) entry which is preliminary data.</text>
</comment>